<dbReference type="Pfam" id="PF01554">
    <property type="entry name" value="MatE"/>
    <property type="match status" value="2"/>
</dbReference>
<feature type="transmembrane region" description="Helical" evidence="10">
    <location>
        <begin position="192"/>
        <end position="219"/>
    </location>
</feature>
<feature type="transmembrane region" description="Helical" evidence="10">
    <location>
        <begin position="20"/>
        <end position="43"/>
    </location>
</feature>
<feature type="transmembrane region" description="Helical" evidence="10">
    <location>
        <begin position="424"/>
        <end position="442"/>
    </location>
</feature>
<feature type="transmembrane region" description="Helical" evidence="10">
    <location>
        <begin position="49"/>
        <end position="78"/>
    </location>
</feature>
<dbReference type="GO" id="GO:0005886">
    <property type="term" value="C:plasma membrane"/>
    <property type="evidence" value="ECO:0007669"/>
    <property type="project" value="UniProtKB-SubCell"/>
</dbReference>
<organism evidence="11 12">
    <name type="scientific">Legionella santicrucis</name>
    <dbReference type="NCBI Taxonomy" id="45074"/>
    <lineage>
        <taxon>Bacteria</taxon>
        <taxon>Pseudomonadati</taxon>
        <taxon>Pseudomonadota</taxon>
        <taxon>Gammaproteobacteria</taxon>
        <taxon>Legionellales</taxon>
        <taxon>Legionellaceae</taxon>
        <taxon>Legionella</taxon>
    </lineage>
</organism>
<feature type="transmembrane region" description="Helical" evidence="10">
    <location>
        <begin position="288"/>
        <end position="306"/>
    </location>
</feature>
<dbReference type="NCBIfam" id="TIGR00797">
    <property type="entry name" value="matE"/>
    <property type="match status" value="1"/>
</dbReference>
<dbReference type="InterPro" id="IPR048279">
    <property type="entry name" value="MdtK-like"/>
</dbReference>
<dbReference type="PANTHER" id="PTHR43298:SF2">
    <property type="entry name" value="FMN_FAD EXPORTER YEEO-RELATED"/>
    <property type="match status" value="1"/>
</dbReference>
<gene>
    <name evidence="11" type="ORF">Lsan_4178</name>
</gene>
<name>A0A0W0YA04_9GAMM</name>
<evidence type="ECO:0000256" key="8">
    <source>
        <dbReference type="ARBA" id="ARBA00023136"/>
    </source>
</evidence>
<protein>
    <recommendedName>
        <fullName evidence="9">Multidrug-efflux transporter</fullName>
    </recommendedName>
</protein>
<dbReference type="InterPro" id="IPR050222">
    <property type="entry name" value="MATE_MdtK"/>
</dbReference>
<keyword evidence="12" id="KW-1185">Reference proteome</keyword>
<keyword evidence="4" id="KW-1003">Cell membrane</keyword>
<keyword evidence="5 10" id="KW-0812">Transmembrane</keyword>
<dbReference type="STRING" id="45074.Lsan_4178"/>
<proteinExistence type="predicted"/>
<evidence type="ECO:0000256" key="3">
    <source>
        <dbReference type="ARBA" id="ARBA00022449"/>
    </source>
</evidence>
<accession>A0A0W0YA04</accession>
<sequence>MVKPIIHHSILTEIKANLLLSLPLMAAWIIHSLGPFAGTAMIAHLGKDALAGSVLVGTIWMAGITFWFGLFHAVSILVPHQMGSNNNEAISEIMGQALLLNFFSWLPMMGLLWIIPFLVHWSAPNLETLKYAAEYSHALIFAVPGVITLAIVNHFLTGIGKTKMSLWISLIEIPLEIMFIYIFVFGKYGVPAFGIAGVGYGLAFSFTLTSIVIFSYLYCAKFTKPYQIFKHMGVLHWPSCKEMLRIGLPIGFTYFIELVGFTIVTYFVSRFNNTALAAHQIILQFEGVIFNIPHAISQATTVRVGVNVGRIDKKGIIYASYVGIMLSFLISLVIFLILVLFPVVLLGIDFDIHEHPKIVRIVIPLFFILGIYQIFDSIRVVEAGALRGLKDTKFTMYVNLFCFSILGVLLAYLIGIVFNHNVHGIWYGLTSGIILGAIILFFRLQKIIRNADLVHLLKRY</sequence>
<feature type="transmembrane region" description="Helical" evidence="10">
    <location>
        <begin position="246"/>
        <end position="268"/>
    </location>
</feature>
<dbReference type="PIRSF" id="PIRSF006603">
    <property type="entry name" value="DinF"/>
    <property type="match status" value="1"/>
</dbReference>
<dbReference type="GO" id="GO:0042910">
    <property type="term" value="F:xenobiotic transmembrane transporter activity"/>
    <property type="evidence" value="ECO:0007669"/>
    <property type="project" value="InterPro"/>
</dbReference>
<dbReference type="RefSeq" id="WP_058516038.1">
    <property type="nucleotide sequence ID" value="NZ_CAAAIH010000008.1"/>
</dbReference>
<feature type="transmembrane region" description="Helical" evidence="10">
    <location>
        <begin position="396"/>
        <end position="418"/>
    </location>
</feature>
<feature type="transmembrane region" description="Helical" evidence="10">
    <location>
        <begin position="166"/>
        <end position="186"/>
    </location>
</feature>
<dbReference type="AlphaFoldDB" id="A0A0W0YA04"/>
<comment type="subcellular location">
    <subcellularLocation>
        <location evidence="1">Cell inner membrane</location>
        <topology evidence="1">Multi-pass membrane protein</topology>
    </subcellularLocation>
</comment>
<feature type="transmembrane region" description="Helical" evidence="10">
    <location>
        <begin position="139"/>
        <end position="159"/>
    </location>
</feature>
<dbReference type="Proteomes" id="UP000054703">
    <property type="component" value="Unassembled WGS sequence"/>
</dbReference>
<reference evidence="11 12" key="1">
    <citation type="submission" date="2015-11" db="EMBL/GenBank/DDBJ databases">
        <title>Genomic analysis of 38 Legionella species identifies large and diverse effector repertoires.</title>
        <authorList>
            <person name="Burstein D."/>
            <person name="Amaro F."/>
            <person name="Zusman T."/>
            <person name="Lifshitz Z."/>
            <person name="Cohen O."/>
            <person name="Gilbert J.A."/>
            <person name="Pupko T."/>
            <person name="Shuman H.A."/>
            <person name="Segal G."/>
        </authorList>
    </citation>
    <scope>NUCLEOTIDE SEQUENCE [LARGE SCALE GENOMIC DNA]</scope>
    <source>
        <strain evidence="11 12">SC-63-C7</strain>
    </source>
</reference>
<evidence type="ECO:0000256" key="10">
    <source>
        <dbReference type="SAM" id="Phobius"/>
    </source>
</evidence>
<comment type="caution">
    <text evidence="11">The sequence shown here is derived from an EMBL/GenBank/DDBJ whole genome shotgun (WGS) entry which is preliminary data.</text>
</comment>
<keyword evidence="7" id="KW-0406">Ion transport</keyword>
<dbReference type="GO" id="GO:0015297">
    <property type="term" value="F:antiporter activity"/>
    <property type="evidence" value="ECO:0007669"/>
    <property type="project" value="UniProtKB-KW"/>
</dbReference>
<dbReference type="EMBL" id="LNYU01000091">
    <property type="protein sequence ID" value="KTD53768.1"/>
    <property type="molecule type" value="Genomic_DNA"/>
</dbReference>
<dbReference type="GO" id="GO:0006811">
    <property type="term" value="P:monoatomic ion transport"/>
    <property type="evidence" value="ECO:0007669"/>
    <property type="project" value="UniProtKB-KW"/>
</dbReference>
<evidence type="ECO:0000313" key="11">
    <source>
        <dbReference type="EMBL" id="KTD53768.1"/>
    </source>
</evidence>
<feature type="transmembrane region" description="Helical" evidence="10">
    <location>
        <begin position="98"/>
        <end position="119"/>
    </location>
</feature>
<evidence type="ECO:0000313" key="12">
    <source>
        <dbReference type="Proteomes" id="UP000054703"/>
    </source>
</evidence>
<dbReference type="PATRIC" id="fig|45074.5.peg.4491"/>
<evidence type="ECO:0000256" key="2">
    <source>
        <dbReference type="ARBA" id="ARBA00022448"/>
    </source>
</evidence>
<evidence type="ECO:0000256" key="1">
    <source>
        <dbReference type="ARBA" id="ARBA00004429"/>
    </source>
</evidence>
<evidence type="ECO:0000256" key="6">
    <source>
        <dbReference type="ARBA" id="ARBA00022989"/>
    </source>
</evidence>
<keyword evidence="8 10" id="KW-0472">Membrane</keyword>
<keyword evidence="2" id="KW-0813">Transport</keyword>
<feature type="transmembrane region" description="Helical" evidence="10">
    <location>
        <begin position="358"/>
        <end position="375"/>
    </location>
</feature>
<dbReference type="PANTHER" id="PTHR43298">
    <property type="entry name" value="MULTIDRUG RESISTANCE PROTEIN NORM-RELATED"/>
    <property type="match status" value="1"/>
</dbReference>
<dbReference type="OrthoDB" id="9780160at2"/>
<keyword evidence="6 10" id="KW-1133">Transmembrane helix</keyword>
<evidence type="ECO:0000256" key="9">
    <source>
        <dbReference type="ARBA" id="ARBA00031636"/>
    </source>
</evidence>
<evidence type="ECO:0000256" key="5">
    <source>
        <dbReference type="ARBA" id="ARBA00022692"/>
    </source>
</evidence>
<feature type="transmembrane region" description="Helical" evidence="10">
    <location>
        <begin position="318"/>
        <end position="346"/>
    </location>
</feature>
<evidence type="ECO:0000256" key="4">
    <source>
        <dbReference type="ARBA" id="ARBA00022475"/>
    </source>
</evidence>
<evidence type="ECO:0000256" key="7">
    <source>
        <dbReference type="ARBA" id="ARBA00023065"/>
    </source>
</evidence>
<dbReference type="InterPro" id="IPR002528">
    <property type="entry name" value="MATE_fam"/>
</dbReference>
<keyword evidence="3" id="KW-0050">Antiport</keyword>
<dbReference type="CDD" id="cd13131">
    <property type="entry name" value="MATE_NorM_like"/>
    <property type="match status" value="1"/>
</dbReference>